<dbReference type="Proteomes" id="UP000092730">
    <property type="component" value="Chromosome 5"/>
</dbReference>
<dbReference type="EMBL" id="KI894022">
    <property type="protein sequence ID" value="OCF24865.1"/>
    <property type="molecule type" value="Genomic_DNA"/>
</dbReference>
<gene>
    <name evidence="2" type="ORF">I302_06326</name>
    <name evidence="3" type="ORF">I302_106416</name>
</gene>
<feature type="domain" description="SMP-30/Gluconolactonase/LRE-like region" evidence="1">
    <location>
        <begin position="43"/>
        <end position="286"/>
    </location>
</feature>
<dbReference type="OrthoDB" id="423498at2759"/>
<keyword evidence="4" id="KW-1185">Reference proteome</keyword>
<reference evidence="2" key="3">
    <citation type="submission" date="2014-01" db="EMBL/GenBank/DDBJ databases">
        <title>Evolution of pathogenesis and genome organization in the Tremellales.</title>
        <authorList>
            <person name="Cuomo C."/>
            <person name="Litvintseva A."/>
            <person name="Heitman J."/>
            <person name="Chen Y."/>
            <person name="Sun S."/>
            <person name="Springer D."/>
            <person name="Dromer F."/>
            <person name="Young S."/>
            <person name="Zeng Q."/>
            <person name="Chapman S."/>
            <person name="Gujja S."/>
            <person name="Saif S."/>
            <person name="Birren B."/>
        </authorList>
    </citation>
    <scope>NUCLEOTIDE SEQUENCE</scope>
    <source>
        <strain evidence="2">CBS 10118</strain>
    </source>
</reference>
<evidence type="ECO:0000313" key="4">
    <source>
        <dbReference type="Proteomes" id="UP000092730"/>
    </source>
</evidence>
<sequence length="314" mass="34503">MNFWSPPETIIANALCTVPADLHAQKDTDWISGAGIRPPIFLEGPTTDTNGNLFVVDVPYGRILKYTLTSESWSVIADWNGEPNGLAVRDDGMVVVADYKEGVLLCDPLTGNIIPLLLRRNLERFKGVNDLVVSSQGELYFTDQGQTGMTDQTGKVYRLHPNGKLDCLIENGASPNGLVLTPDEKCLYVAMTRENSVWRCPLHQDGGTSKVSKFFQSFGIAGPDGLTVDIEGNLFICHPTLVCIFVVDKHGLPVARIIPPEGHGTSVTNCIFGSTASDRRRLYFTDSTVGRICYVDWKHEGATPLRRTKTESMI</sequence>
<dbReference type="PANTHER" id="PTHR47572:SF5">
    <property type="entry name" value="BLR2277 PROTEIN"/>
    <property type="match status" value="1"/>
</dbReference>
<dbReference type="Gene3D" id="2.120.10.30">
    <property type="entry name" value="TolB, C-terminal domain"/>
    <property type="match status" value="1"/>
</dbReference>
<dbReference type="GeneID" id="30210725"/>
<dbReference type="InterPro" id="IPR011042">
    <property type="entry name" value="6-blade_b-propeller_TolB-like"/>
</dbReference>
<reference evidence="3" key="2">
    <citation type="submission" date="2013-07" db="EMBL/GenBank/DDBJ databases">
        <authorList>
            <consortium name="The Broad Institute Genome Sequencing Platform"/>
            <person name="Cuomo C."/>
            <person name="Litvintseva A."/>
            <person name="Chen Y."/>
            <person name="Heitman J."/>
            <person name="Sun S."/>
            <person name="Springer D."/>
            <person name="Dromer F."/>
            <person name="Young S.K."/>
            <person name="Zeng Q."/>
            <person name="Gargeya S."/>
            <person name="Fitzgerald M."/>
            <person name="Abouelleil A."/>
            <person name="Alvarado L."/>
            <person name="Berlin A.M."/>
            <person name="Chapman S.B."/>
            <person name="Dewar J."/>
            <person name="Goldberg J."/>
            <person name="Griggs A."/>
            <person name="Gujja S."/>
            <person name="Hansen M."/>
            <person name="Howarth C."/>
            <person name="Imamovic A."/>
            <person name="Larimer J."/>
            <person name="McCowan C."/>
            <person name="Murphy C."/>
            <person name="Pearson M."/>
            <person name="Priest M."/>
            <person name="Roberts A."/>
            <person name="Saif S."/>
            <person name="Shea T."/>
            <person name="Sykes S."/>
            <person name="Wortman J."/>
            <person name="Nusbaum C."/>
            <person name="Birren B."/>
        </authorList>
    </citation>
    <scope>NUCLEOTIDE SEQUENCE</scope>
    <source>
        <strain evidence="3">CBS 10118</strain>
    </source>
</reference>
<reference evidence="2" key="1">
    <citation type="submission" date="2013-07" db="EMBL/GenBank/DDBJ databases">
        <title>The Genome Sequence of Cryptococcus bestiolae CBS10118.</title>
        <authorList>
            <consortium name="The Broad Institute Genome Sequencing Platform"/>
            <person name="Cuomo C."/>
            <person name="Litvintseva A."/>
            <person name="Chen Y."/>
            <person name="Heitman J."/>
            <person name="Sun S."/>
            <person name="Springer D."/>
            <person name="Dromer F."/>
            <person name="Young S.K."/>
            <person name="Zeng Q."/>
            <person name="Gargeya S."/>
            <person name="Fitzgerald M."/>
            <person name="Abouelleil A."/>
            <person name="Alvarado L."/>
            <person name="Berlin A.M."/>
            <person name="Chapman S.B."/>
            <person name="Dewar J."/>
            <person name="Goldberg J."/>
            <person name="Griggs A."/>
            <person name="Gujja S."/>
            <person name="Hansen M."/>
            <person name="Howarth C."/>
            <person name="Imamovic A."/>
            <person name="Larimer J."/>
            <person name="McCowan C."/>
            <person name="Murphy C."/>
            <person name="Pearson M."/>
            <person name="Priest M."/>
            <person name="Roberts A."/>
            <person name="Saif S."/>
            <person name="Shea T."/>
            <person name="Sykes S."/>
            <person name="Wortman J."/>
            <person name="Nusbaum C."/>
            <person name="Birren B."/>
        </authorList>
    </citation>
    <scope>NUCLEOTIDE SEQUENCE [LARGE SCALE GENOMIC DNA]</scope>
    <source>
        <strain evidence="2">CBS 10118</strain>
    </source>
</reference>
<evidence type="ECO:0000313" key="2">
    <source>
        <dbReference type="EMBL" id="OCF24865.1"/>
    </source>
</evidence>
<proteinExistence type="predicted"/>
<dbReference type="AlphaFoldDB" id="A0A1B9G1H2"/>
<dbReference type="InterPro" id="IPR051262">
    <property type="entry name" value="SMP-30/CGR1_Lactonase"/>
</dbReference>
<evidence type="ECO:0000259" key="1">
    <source>
        <dbReference type="Pfam" id="PF08450"/>
    </source>
</evidence>
<dbReference type="SUPFAM" id="SSF63829">
    <property type="entry name" value="Calcium-dependent phosphotriesterase"/>
    <property type="match status" value="1"/>
</dbReference>
<dbReference type="EMBL" id="CP144545">
    <property type="protein sequence ID" value="WVW84382.1"/>
    <property type="molecule type" value="Genomic_DNA"/>
</dbReference>
<protein>
    <submittedName>
        <fullName evidence="2">D-3-phosphoglycerate dehydrogenase</fullName>
    </submittedName>
</protein>
<dbReference type="STRING" id="1296100.A0A1B9G1H2"/>
<accession>A0A1B9G1H2</accession>
<dbReference type="Pfam" id="PF08450">
    <property type="entry name" value="SGL"/>
    <property type="match status" value="1"/>
</dbReference>
<dbReference type="KEGG" id="kbi:30210725"/>
<dbReference type="RefSeq" id="XP_019045935.1">
    <property type="nucleotide sequence ID" value="XM_019192938.1"/>
</dbReference>
<organism evidence="2">
    <name type="scientific">Kwoniella bestiolae CBS 10118</name>
    <dbReference type="NCBI Taxonomy" id="1296100"/>
    <lineage>
        <taxon>Eukaryota</taxon>
        <taxon>Fungi</taxon>
        <taxon>Dikarya</taxon>
        <taxon>Basidiomycota</taxon>
        <taxon>Agaricomycotina</taxon>
        <taxon>Tremellomycetes</taxon>
        <taxon>Tremellales</taxon>
        <taxon>Cryptococcaceae</taxon>
        <taxon>Kwoniella</taxon>
    </lineage>
</organism>
<dbReference type="InterPro" id="IPR013658">
    <property type="entry name" value="SGL"/>
</dbReference>
<reference evidence="3" key="4">
    <citation type="submission" date="2024-02" db="EMBL/GenBank/DDBJ databases">
        <title>Comparative genomics of Cryptococcus and Kwoniella reveals pathogenesis evolution and contrasting modes of karyotype evolution via chromosome fusion or intercentromeric recombination.</title>
        <authorList>
            <person name="Coelho M.A."/>
            <person name="David-Palma M."/>
            <person name="Shea T."/>
            <person name="Bowers K."/>
            <person name="McGinley-Smith S."/>
            <person name="Mohammad A.W."/>
            <person name="Gnirke A."/>
            <person name="Yurkov A.M."/>
            <person name="Nowrousian M."/>
            <person name="Sun S."/>
            <person name="Cuomo C.A."/>
            <person name="Heitman J."/>
        </authorList>
    </citation>
    <scope>NUCLEOTIDE SEQUENCE</scope>
    <source>
        <strain evidence="3">CBS 10118</strain>
    </source>
</reference>
<evidence type="ECO:0000313" key="3">
    <source>
        <dbReference type="EMBL" id="WVW84382.1"/>
    </source>
</evidence>
<name>A0A1B9G1H2_9TREE</name>
<dbReference type="PANTHER" id="PTHR47572">
    <property type="entry name" value="LIPOPROTEIN-RELATED"/>
    <property type="match status" value="1"/>
</dbReference>
<dbReference type="VEuPathDB" id="FungiDB:I302_06326"/>